<dbReference type="InterPro" id="IPR026956">
    <property type="entry name" value="D-ser_dehydrat-like_dom"/>
</dbReference>
<dbReference type="Pfam" id="PF14031">
    <property type="entry name" value="D-ser_dehydrat"/>
    <property type="match status" value="1"/>
</dbReference>
<sequence length="351" mass="36707">MREPETPYLVVDVPRLQRNIDRVAAAAAQADVRLRPHAKTHKTAEIARLQLAAGAVGLTVATVGEAEAYVDQGVTDLFVAYPLWLDPRRARRLAALSDRAVVTVGVDSAESAANLARWLPGQAVLVELDSGHHRTGVRPRQAGEVASAASDAGLDVLGVFTFPGHGYSPDGRDVAARDEADALHVAAGSLRGVGIEPRVLSGGSTPTLQAALAMGVPTELRPGVYALNDAQQWELGSATADDIALTCQATVVSHAGGRIVVDAGGKALAADRAPYNSGAARLLDHPDAKVVLMSEHHAVIEGYDGPPPPLGSRLRLVPNHVCAAVNLADELWADSGTGLERWPVVARGRNS</sequence>
<dbReference type="Gene3D" id="2.40.37.20">
    <property type="entry name" value="D-serine dehydratase-like domain"/>
    <property type="match status" value="1"/>
</dbReference>
<dbReference type="InterPro" id="IPR042208">
    <property type="entry name" value="D-ser_dehydrat-like_sf"/>
</dbReference>
<comment type="caution">
    <text evidence="4">The sequence shown here is derived from an EMBL/GenBank/DDBJ whole genome shotgun (WGS) entry which is preliminary data.</text>
</comment>
<dbReference type="Gene3D" id="3.20.20.10">
    <property type="entry name" value="Alanine racemase"/>
    <property type="match status" value="1"/>
</dbReference>
<evidence type="ECO:0000256" key="2">
    <source>
        <dbReference type="ARBA" id="ARBA00023239"/>
    </source>
</evidence>
<protein>
    <submittedName>
        <fullName evidence="4">Alanine racemase</fullName>
    </submittedName>
</protein>
<keyword evidence="2" id="KW-0456">Lyase</keyword>
<reference evidence="4" key="1">
    <citation type="submission" date="2020-11" db="EMBL/GenBank/DDBJ databases">
        <title>Nocardioides cynanchi sp. nov., isolated from soil of rhizosphere of Cynanchum wilfordii.</title>
        <authorList>
            <person name="Lee J.-S."/>
            <person name="Suh M.K."/>
            <person name="Kim J.-S."/>
        </authorList>
    </citation>
    <scope>NUCLEOTIDE SEQUENCE</scope>
    <source>
        <strain evidence="4">KCTC 19276</strain>
    </source>
</reference>
<comment type="similarity">
    <text evidence="1">Belongs to the DSD1 family.</text>
</comment>
<dbReference type="InterPro" id="IPR029066">
    <property type="entry name" value="PLP-binding_barrel"/>
</dbReference>
<dbReference type="EMBL" id="JADKPO010000005">
    <property type="protein sequence ID" value="MBF4767240.1"/>
    <property type="molecule type" value="Genomic_DNA"/>
</dbReference>
<name>A0A930VM31_9ACTN</name>
<dbReference type="GO" id="GO:0008721">
    <property type="term" value="F:D-serine ammonia-lyase activity"/>
    <property type="evidence" value="ECO:0007669"/>
    <property type="project" value="TreeGrafter"/>
</dbReference>
<proteinExistence type="inferred from homology"/>
<keyword evidence="5" id="KW-1185">Reference proteome</keyword>
<evidence type="ECO:0000256" key="1">
    <source>
        <dbReference type="ARBA" id="ARBA00005323"/>
    </source>
</evidence>
<dbReference type="AlphaFoldDB" id="A0A930VM31"/>
<dbReference type="PANTHER" id="PTHR28004">
    <property type="entry name" value="ZGC:162816-RELATED"/>
    <property type="match status" value="1"/>
</dbReference>
<feature type="domain" description="D-serine dehydratase-like" evidence="3">
    <location>
        <begin position="244"/>
        <end position="334"/>
    </location>
</feature>
<dbReference type="InterPro" id="IPR001608">
    <property type="entry name" value="Ala_racemase_N"/>
</dbReference>
<dbReference type="SMART" id="SM01119">
    <property type="entry name" value="D-ser_dehydrat"/>
    <property type="match status" value="1"/>
</dbReference>
<accession>A0A930VM31</accession>
<dbReference type="GO" id="GO:0036088">
    <property type="term" value="P:D-serine catabolic process"/>
    <property type="evidence" value="ECO:0007669"/>
    <property type="project" value="TreeGrafter"/>
</dbReference>
<dbReference type="Proteomes" id="UP000660668">
    <property type="component" value="Unassembled WGS sequence"/>
</dbReference>
<gene>
    <name evidence="4" type="ORF">ISU10_05615</name>
</gene>
<evidence type="ECO:0000313" key="5">
    <source>
        <dbReference type="Proteomes" id="UP000660668"/>
    </source>
</evidence>
<dbReference type="Pfam" id="PF01168">
    <property type="entry name" value="Ala_racemase_N"/>
    <property type="match status" value="1"/>
</dbReference>
<evidence type="ECO:0000259" key="3">
    <source>
        <dbReference type="SMART" id="SM01119"/>
    </source>
</evidence>
<evidence type="ECO:0000313" key="4">
    <source>
        <dbReference type="EMBL" id="MBF4767240.1"/>
    </source>
</evidence>
<dbReference type="PANTHER" id="PTHR28004:SF2">
    <property type="entry name" value="D-SERINE DEHYDRATASE"/>
    <property type="match status" value="1"/>
</dbReference>
<organism evidence="4 5">
    <name type="scientific">Nocardioides agariphilus</name>
    <dbReference type="NCBI Taxonomy" id="433664"/>
    <lineage>
        <taxon>Bacteria</taxon>
        <taxon>Bacillati</taxon>
        <taxon>Actinomycetota</taxon>
        <taxon>Actinomycetes</taxon>
        <taxon>Propionibacteriales</taxon>
        <taxon>Nocardioidaceae</taxon>
        <taxon>Nocardioides</taxon>
    </lineage>
</organism>
<dbReference type="RefSeq" id="WP_194695387.1">
    <property type="nucleotide sequence ID" value="NZ_JADKPO010000005.1"/>
</dbReference>
<dbReference type="InterPro" id="IPR051466">
    <property type="entry name" value="D-amino_acid_metab_enzyme"/>
</dbReference>
<dbReference type="SUPFAM" id="SSF51419">
    <property type="entry name" value="PLP-binding barrel"/>
    <property type="match status" value="1"/>
</dbReference>